<dbReference type="PANTHER" id="PTHR44090:SF1">
    <property type="entry name" value="SUPERKILLER COMPLEX PROTEIN 8"/>
    <property type="match status" value="1"/>
</dbReference>
<sequence>MSKQYISTVSTGAAHESDILDLAVTNRYTVTVSSDGYANFWDNKQDETHDPRKFVTRKLVNRAGLHHVAAYESVLPGSQVKVVVLAVVAFDGSLTFLCFIQDDIKTLVEVSAGGVDGFKELNSWCPGFYIDPESKSDYLVVTQASGETAVYRMEIAVDGKKENAVSIALEKFGTIKPTHSSTPNSLAISATVEKKIAIGYTSGEVVLYDLESLKPIYTFKSTDVGGSGSSSVPRAIRFSPGGSILAVARDNQSVGSITLYDAKYGENVGSLTTPSHSSKTKNVGGFAHDGWIMGLSFDEEGKLLASCGFDKCIRVWNMETRERVATITVSVSDLDGDAASGAGAPELDHSVVSGVQFIKKGIRGGLGGDTNEGLCAISFDRGIRWYREAGGI</sequence>
<dbReference type="PROSITE" id="PS50082">
    <property type="entry name" value="WD_REPEATS_2"/>
    <property type="match status" value="1"/>
</dbReference>
<dbReference type="EMBL" id="OZ004255">
    <property type="protein sequence ID" value="CAK7900796.1"/>
    <property type="molecule type" value="Genomic_DNA"/>
</dbReference>
<dbReference type="InterPro" id="IPR051510">
    <property type="entry name" value="SKI8"/>
</dbReference>
<proteinExistence type="predicted"/>
<evidence type="ECO:0000256" key="3">
    <source>
        <dbReference type="PROSITE-ProRule" id="PRU00221"/>
    </source>
</evidence>
<keyword evidence="1 3" id="KW-0853">WD repeat</keyword>
<dbReference type="PROSITE" id="PS50294">
    <property type="entry name" value="WD_REPEATS_REGION"/>
    <property type="match status" value="1"/>
</dbReference>
<dbReference type="PANTHER" id="PTHR44090">
    <property type="entry name" value="WD REPEAT-CONTAINING PROTEIN 61"/>
    <property type="match status" value="1"/>
</dbReference>
<feature type="repeat" description="WD" evidence="3">
    <location>
        <begin position="285"/>
        <end position="326"/>
    </location>
</feature>
<organism evidence="4 5">
    <name type="scientific">[Candida] anglica</name>
    <dbReference type="NCBI Taxonomy" id="148631"/>
    <lineage>
        <taxon>Eukaryota</taxon>
        <taxon>Fungi</taxon>
        <taxon>Dikarya</taxon>
        <taxon>Ascomycota</taxon>
        <taxon>Saccharomycotina</taxon>
        <taxon>Pichiomycetes</taxon>
        <taxon>Debaryomycetaceae</taxon>
        <taxon>Kurtzmaniella</taxon>
    </lineage>
</organism>
<gene>
    <name evidence="4" type="primary">SKI8</name>
    <name evidence="4" type="ORF">CAAN4_C08988</name>
</gene>
<dbReference type="SMART" id="SM00320">
    <property type="entry name" value="WD40"/>
    <property type="match status" value="4"/>
</dbReference>
<keyword evidence="5" id="KW-1185">Reference proteome</keyword>
<dbReference type="PROSITE" id="PS00678">
    <property type="entry name" value="WD_REPEATS_1"/>
    <property type="match status" value="1"/>
</dbReference>
<protein>
    <submittedName>
        <fullName evidence="4">Antiviral protein Ski8p</fullName>
    </submittedName>
</protein>
<dbReference type="SUPFAM" id="SSF50978">
    <property type="entry name" value="WD40 repeat-like"/>
    <property type="match status" value="1"/>
</dbReference>
<dbReference type="InterPro" id="IPR019775">
    <property type="entry name" value="WD40_repeat_CS"/>
</dbReference>
<reference evidence="4 5" key="1">
    <citation type="submission" date="2024-01" db="EMBL/GenBank/DDBJ databases">
        <authorList>
            <consortium name="Genoscope - CEA"/>
            <person name="William W."/>
        </authorList>
    </citation>
    <scope>NUCLEOTIDE SEQUENCE [LARGE SCALE GENOMIC DNA]</scope>
    <source>
        <strain evidence="4 5">29B2s-10</strain>
    </source>
</reference>
<keyword evidence="2" id="KW-0677">Repeat</keyword>
<dbReference type="InterPro" id="IPR036322">
    <property type="entry name" value="WD40_repeat_dom_sf"/>
</dbReference>
<evidence type="ECO:0000256" key="1">
    <source>
        <dbReference type="ARBA" id="ARBA00022574"/>
    </source>
</evidence>
<accession>A0ABP0E9D4</accession>
<dbReference type="Proteomes" id="UP001497600">
    <property type="component" value="Chromosome C"/>
</dbReference>
<dbReference type="Gene3D" id="2.130.10.10">
    <property type="entry name" value="YVTN repeat-like/Quinoprotein amine dehydrogenase"/>
    <property type="match status" value="1"/>
</dbReference>
<dbReference type="InterPro" id="IPR001680">
    <property type="entry name" value="WD40_rpt"/>
</dbReference>
<evidence type="ECO:0000313" key="5">
    <source>
        <dbReference type="Proteomes" id="UP001497600"/>
    </source>
</evidence>
<dbReference type="InterPro" id="IPR015943">
    <property type="entry name" value="WD40/YVTN_repeat-like_dom_sf"/>
</dbReference>
<dbReference type="Pfam" id="PF00400">
    <property type="entry name" value="WD40"/>
    <property type="match status" value="1"/>
</dbReference>
<evidence type="ECO:0000256" key="2">
    <source>
        <dbReference type="ARBA" id="ARBA00022737"/>
    </source>
</evidence>
<name>A0ABP0E9D4_9ASCO</name>
<evidence type="ECO:0000313" key="4">
    <source>
        <dbReference type="EMBL" id="CAK7900796.1"/>
    </source>
</evidence>